<name>A0A0M3HWK3_ASCLU</name>
<reference evidence="2" key="1">
    <citation type="submission" date="2017-02" db="UniProtKB">
        <authorList>
            <consortium name="WormBaseParasite"/>
        </authorList>
    </citation>
    <scope>IDENTIFICATION</scope>
</reference>
<dbReference type="AlphaFoldDB" id="A0A0M3HWK3"/>
<dbReference type="Proteomes" id="UP000036681">
    <property type="component" value="Unplaced"/>
</dbReference>
<accession>A0A0M3HWK3</accession>
<sequence>MHDSANDFELTCQFVPQIEMPNMKRKPLFDVIPSIKQAISHYLIHRKVKLS</sequence>
<dbReference type="WBParaSite" id="ALUE_0000753801-mRNA-1">
    <property type="protein sequence ID" value="ALUE_0000753801-mRNA-1"/>
    <property type="gene ID" value="ALUE_0000753801"/>
</dbReference>
<protein>
    <submittedName>
        <fullName evidence="2">SWIB domain-containing protein</fullName>
    </submittedName>
</protein>
<proteinExistence type="predicted"/>
<evidence type="ECO:0000313" key="2">
    <source>
        <dbReference type="WBParaSite" id="ALUE_0000753801-mRNA-1"/>
    </source>
</evidence>
<organism evidence="1 2">
    <name type="scientific">Ascaris lumbricoides</name>
    <name type="common">Giant roundworm</name>
    <dbReference type="NCBI Taxonomy" id="6252"/>
    <lineage>
        <taxon>Eukaryota</taxon>
        <taxon>Metazoa</taxon>
        <taxon>Ecdysozoa</taxon>
        <taxon>Nematoda</taxon>
        <taxon>Chromadorea</taxon>
        <taxon>Rhabditida</taxon>
        <taxon>Spirurina</taxon>
        <taxon>Ascaridomorpha</taxon>
        <taxon>Ascaridoidea</taxon>
        <taxon>Ascarididae</taxon>
        <taxon>Ascaris</taxon>
    </lineage>
</organism>
<keyword evidence="1" id="KW-1185">Reference proteome</keyword>
<evidence type="ECO:0000313" key="1">
    <source>
        <dbReference type="Proteomes" id="UP000036681"/>
    </source>
</evidence>